<comment type="caution">
    <text evidence="2">The sequence shown here is derived from an EMBL/GenBank/DDBJ whole genome shotgun (WGS) entry which is preliminary data.</text>
</comment>
<evidence type="ECO:0000313" key="2">
    <source>
        <dbReference type="EMBL" id="KAL0630697.1"/>
    </source>
</evidence>
<dbReference type="EMBL" id="JBBBZM010000414">
    <property type="protein sequence ID" value="KAL0630697.1"/>
    <property type="molecule type" value="Genomic_DNA"/>
</dbReference>
<feature type="region of interest" description="Disordered" evidence="1">
    <location>
        <begin position="1"/>
        <end position="62"/>
    </location>
</feature>
<feature type="region of interest" description="Disordered" evidence="1">
    <location>
        <begin position="134"/>
        <end position="166"/>
    </location>
</feature>
<keyword evidence="3" id="KW-1185">Reference proteome</keyword>
<evidence type="ECO:0000256" key="1">
    <source>
        <dbReference type="SAM" id="MobiDB-lite"/>
    </source>
</evidence>
<feature type="compositionally biased region" description="Acidic residues" evidence="1">
    <location>
        <begin position="53"/>
        <end position="62"/>
    </location>
</feature>
<protein>
    <submittedName>
        <fullName evidence="2">Uncharacterized protein</fullName>
    </submittedName>
</protein>
<gene>
    <name evidence="2" type="ORF">Q9L58_010454</name>
</gene>
<proteinExistence type="predicted"/>
<accession>A0ABR3G422</accession>
<evidence type="ECO:0000313" key="3">
    <source>
        <dbReference type="Proteomes" id="UP001447188"/>
    </source>
</evidence>
<feature type="compositionally biased region" description="Polar residues" evidence="1">
    <location>
        <begin position="1"/>
        <end position="11"/>
    </location>
</feature>
<name>A0ABR3G422_9PEZI</name>
<dbReference type="Proteomes" id="UP001447188">
    <property type="component" value="Unassembled WGS sequence"/>
</dbReference>
<reference evidence="2 3" key="1">
    <citation type="submission" date="2024-02" db="EMBL/GenBank/DDBJ databases">
        <title>Discinaceae phylogenomics.</title>
        <authorList>
            <person name="Dirks A.C."/>
            <person name="James T.Y."/>
        </authorList>
    </citation>
    <scope>NUCLEOTIDE SEQUENCE [LARGE SCALE GENOMIC DNA]</scope>
    <source>
        <strain evidence="2 3">ACD0624</strain>
    </source>
</reference>
<sequence length="166" mass="17303">METTAAETSTPGGKEVAASNETAPSPKESGEQVISGDMPTGAPETNEVREALAEEEDEEENVTLDCGADFDPLADYAQGAEPTAHCMICVIPNARAPITTRLEQADLAIISICKTIANQSSAIPTLTAEVKIARITPPPPASSTSAPPQKKKHNNTPPAKAKGKNQ</sequence>
<organism evidence="2 3">
    <name type="scientific">Discina gigas</name>
    <dbReference type="NCBI Taxonomy" id="1032678"/>
    <lineage>
        <taxon>Eukaryota</taxon>
        <taxon>Fungi</taxon>
        <taxon>Dikarya</taxon>
        <taxon>Ascomycota</taxon>
        <taxon>Pezizomycotina</taxon>
        <taxon>Pezizomycetes</taxon>
        <taxon>Pezizales</taxon>
        <taxon>Discinaceae</taxon>
        <taxon>Discina</taxon>
    </lineage>
</organism>